<organism evidence="2 3">
    <name type="scientific">Zophobas morio</name>
    <dbReference type="NCBI Taxonomy" id="2755281"/>
    <lineage>
        <taxon>Eukaryota</taxon>
        <taxon>Metazoa</taxon>
        <taxon>Ecdysozoa</taxon>
        <taxon>Arthropoda</taxon>
        <taxon>Hexapoda</taxon>
        <taxon>Insecta</taxon>
        <taxon>Pterygota</taxon>
        <taxon>Neoptera</taxon>
        <taxon>Endopterygota</taxon>
        <taxon>Coleoptera</taxon>
        <taxon>Polyphaga</taxon>
        <taxon>Cucujiformia</taxon>
        <taxon>Tenebrionidae</taxon>
        <taxon>Zophobas</taxon>
    </lineage>
</organism>
<name>A0AA38HPG3_9CUCU</name>
<keyword evidence="1" id="KW-0472">Membrane</keyword>
<keyword evidence="1" id="KW-0812">Transmembrane</keyword>
<dbReference type="AlphaFoldDB" id="A0AA38HPG3"/>
<evidence type="ECO:0000313" key="3">
    <source>
        <dbReference type="Proteomes" id="UP001168821"/>
    </source>
</evidence>
<protein>
    <submittedName>
        <fullName evidence="2">Uncharacterized protein</fullName>
    </submittedName>
</protein>
<dbReference type="Proteomes" id="UP001168821">
    <property type="component" value="Unassembled WGS sequence"/>
</dbReference>
<keyword evidence="1" id="KW-1133">Transmembrane helix</keyword>
<dbReference type="EMBL" id="JALNTZ010000010">
    <property type="protein sequence ID" value="KAJ3640302.1"/>
    <property type="molecule type" value="Genomic_DNA"/>
</dbReference>
<comment type="caution">
    <text evidence="2">The sequence shown here is derived from an EMBL/GenBank/DDBJ whole genome shotgun (WGS) entry which is preliminary data.</text>
</comment>
<evidence type="ECO:0000256" key="1">
    <source>
        <dbReference type="SAM" id="Phobius"/>
    </source>
</evidence>
<sequence length="81" mass="8876">MGKTVSKDGTEEENIVVQAGNSGGVSATATISTFEILGIVTFLGFVAMVAFLIYLRCKRKLEKRIRREIVKSRVDLGEDLV</sequence>
<proteinExistence type="predicted"/>
<evidence type="ECO:0000313" key="2">
    <source>
        <dbReference type="EMBL" id="KAJ3640302.1"/>
    </source>
</evidence>
<accession>A0AA38HPG3</accession>
<feature type="transmembrane region" description="Helical" evidence="1">
    <location>
        <begin position="36"/>
        <end position="57"/>
    </location>
</feature>
<keyword evidence="3" id="KW-1185">Reference proteome</keyword>
<gene>
    <name evidence="2" type="ORF">Zmor_003611</name>
</gene>
<reference evidence="2" key="1">
    <citation type="journal article" date="2023" name="G3 (Bethesda)">
        <title>Whole genome assemblies of Zophobas morio and Tenebrio molitor.</title>
        <authorList>
            <person name="Kaur S."/>
            <person name="Stinson S.A."/>
            <person name="diCenzo G.C."/>
        </authorList>
    </citation>
    <scope>NUCLEOTIDE SEQUENCE</scope>
    <source>
        <strain evidence="2">QUZm001</strain>
    </source>
</reference>